<dbReference type="KEGG" id="tva:4755999"/>
<dbReference type="Proteomes" id="UP000001542">
    <property type="component" value="Unassembled WGS sequence"/>
</dbReference>
<reference evidence="2" key="2">
    <citation type="journal article" date="2007" name="Science">
        <title>Draft genome sequence of the sexually transmitted pathogen Trichomonas vaginalis.</title>
        <authorList>
            <person name="Carlton J.M."/>
            <person name="Hirt R.P."/>
            <person name="Silva J.C."/>
            <person name="Delcher A.L."/>
            <person name="Schatz M."/>
            <person name="Zhao Q."/>
            <person name="Wortman J.R."/>
            <person name="Bidwell S.L."/>
            <person name="Alsmark U.C.M."/>
            <person name="Besteiro S."/>
            <person name="Sicheritz-Ponten T."/>
            <person name="Noel C.J."/>
            <person name="Dacks J.B."/>
            <person name="Foster P.G."/>
            <person name="Simillion C."/>
            <person name="Van de Peer Y."/>
            <person name="Miranda-Saavedra D."/>
            <person name="Barton G.J."/>
            <person name="Westrop G.D."/>
            <person name="Mueller S."/>
            <person name="Dessi D."/>
            <person name="Fiori P.L."/>
            <person name="Ren Q."/>
            <person name="Paulsen I."/>
            <person name="Zhang H."/>
            <person name="Bastida-Corcuera F.D."/>
            <person name="Simoes-Barbosa A."/>
            <person name="Brown M.T."/>
            <person name="Hayes R.D."/>
            <person name="Mukherjee M."/>
            <person name="Okumura C.Y."/>
            <person name="Schneider R."/>
            <person name="Smith A.J."/>
            <person name="Vanacova S."/>
            <person name="Villalvazo M."/>
            <person name="Haas B.J."/>
            <person name="Pertea M."/>
            <person name="Feldblyum T.V."/>
            <person name="Utterback T.R."/>
            <person name="Shu C.L."/>
            <person name="Osoegawa K."/>
            <person name="de Jong P.J."/>
            <person name="Hrdy I."/>
            <person name="Horvathova L."/>
            <person name="Zubacova Z."/>
            <person name="Dolezal P."/>
            <person name="Malik S.B."/>
            <person name="Logsdon J.M. Jr."/>
            <person name="Henze K."/>
            <person name="Gupta A."/>
            <person name="Wang C.C."/>
            <person name="Dunne R.L."/>
            <person name="Upcroft J.A."/>
            <person name="Upcroft P."/>
            <person name="White O."/>
            <person name="Salzberg S.L."/>
            <person name="Tang P."/>
            <person name="Chiu C.-H."/>
            <person name="Lee Y.-S."/>
            <person name="Embley T.M."/>
            <person name="Coombs G.H."/>
            <person name="Mottram J.C."/>
            <person name="Tachezy J."/>
            <person name="Fraser-Liggett C.M."/>
            <person name="Johnson P.J."/>
        </authorList>
    </citation>
    <scope>NUCLEOTIDE SEQUENCE [LARGE SCALE GENOMIC DNA]</scope>
    <source>
        <strain evidence="2">G3</strain>
    </source>
</reference>
<evidence type="ECO:0000256" key="1">
    <source>
        <dbReference type="SAM" id="MobiDB-lite"/>
    </source>
</evidence>
<feature type="region of interest" description="Disordered" evidence="1">
    <location>
        <begin position="446"/>
        <end position="491"/>
    </location>
</feature>
<sequence>MDHKQDIENLAKSYNKDLFLLQTLYEEINYDYEKLQMMVINDDPATSWKSNEKSKPQQGNSKYGNSGPKESRPKPKNNGQKNNTEKKDGQPEKKEEKPENKENKIVTQKPEKTDLKIEKINFATGAVKSKQKPSFVNVPSVGWGELKTDGEVLLQTTPLPVPEKKQAPPAEPEKVEPKPEQKPVEEKQQPEKKEKPAPKEKKSNSKQNPVSEPAPQKRKEQKENQKNEQKENTKKENKKEQQKQNAEQKQETKEAPKEEAKPAPAKAAKQEIVPEKVESPKDNTKQPEPAKQNKRTLNFDEWHPSKPSTPAQPPVQTPQPEIKPQTQETKPVQGIGFDSVLSPKAPVPEPAPQKHFAQYQPPKQQEQAPVQQEKPQEKIAEPVYKHGKNPKLNFPGPRSNGPETILKLPIAVKEYTPKYNLFGTFAGPVQHQKQHNNLMLSTCNSEQRFKENSEKETQSEQAKHVDSFTSPQTTTSAQPAPQPAPQQQQMNQSQAMYNEFMNYCFWRQQQQMYTDFFKMQQMRPPMMNPTQPMQPPMQPMQPPMQPMQQQMPINEQMFNEFMRMRQTYNPEGQK</sequence>
<accession>A2FA68</accession>
<name>A2FA68_TRIV3</name>
<keyword evidence="3" id="KW-1185">Reference proteome</keyword>
<dbReference type="AlphaFoldDB" id="A2FA68"/>
<feature type="compositionally biased region" description="Basic and acidic residues" evidence="1">
    <location>
        <begin position="268"/>
        <end position="285"/>
    </location>
</feature>
<dbReference type="VEuPathDB" id="TrichDB:TVAGG3_0390940"/>
<feature type="compositionally biased region" description="Basic and acidic residues" evidence="1">
    <location>
        <begin position="83"/>
        <end position="119"/>
    </location>
</feature>
<evidence type="ECO:0000313" key="2">
    <source>
        <dbReference type="EMBL" id="EAX98204.1"/>
    </source>
</evidence>
<feature type="compositionally biased region" description="Basic and acidic residues" evidence="1">
    <location>
        <begin position="162"/>
        <end position="203"/>
    </location>
</feature>
<feature type="region of interest" description="Disordered" evidence="1">
    <location>
        <begin position="45"/>
        <end position="400"/>
    </location>
</feature>
<reference evidence="2" key="1">
    <citation type="submission" date="2006-10" db="EMBL/GenBank/DDBJ databases">
        <authorList>
            <person name="Amadeo P."/>
            <person name="Zhao Q."/>
            <person name="Wortman J."/>
            <person name="Fraser-Liggett C."/>
            <person name="Carlton J."/>
        </authorList>
    </citation>
    <scope>NUCLEOTIDE SEQUENCE</scope>
    <source>
        <strain evidence="2">G3</strain>
    </source>
</reference>
<feature type="compositionally biased region" description="Basic and acidic residues" evidence="1">
    <location>
        <begin position="447"/>
        <end position="466"/>
    </location>
</feature>
<dbReference type="SMR" id="A2FA68"/>
<dbReference type="VEuPathDB" id="TrichDB:TVAG_263210"/>
<organism evidence="2 3">
    <name type="scientific">Trichomonas vaginalis (strain ATCC PRA-98 / G3)</name>
    <dbReference type="NCBI Taxonomy" id="412133"/>
    <lineage>
        <taxon>Eukaryota</taxon>
        <taxon>Metamonada</taxon>
        <taxon>Parabasalia</taxon>
        <taxon>Trichomonadida</taxon>
        <taxon>Trichomonadidae</taxon>
        <taxon>Trichomonas</taxon>
    </lineage>
</organism>
<feature type="compositionally biased region" description="Basic and acidic residues" evidence="1">
    <location>
        <begin position="374"/>
        <end position="384"/>
    </location>
</feature>
<feature type="compositionally biased region" description="Low complexity" evidence="1">
    <location>
        <begin position="467"/>
        <end position="491"/>
    </location>
</feature>
<feature type="compositionally biased region" description="Polar residues" evidence="1">
    <location>
        <begin position="361"/>
        <end position="370"/>
    </location>
</feature>
<dbReference type="RefSeq" id="XP_001311134.1">
    <property type="nucleotide sequence ID" value="XM_001311133.1"/>
</dbReference>
<dbReference type="EMBL" id="DS113684">
    <property type="protein sequence ID" value="EAX98204.1"/>
    <property type="molecule type" value="Genomic_DNA"/>
</dbReference>
<feature type="compositionally biased region" description="Basic and acidic residues" evidence="1">
    <location>
        <begin position="215"/>
        <end position="261"/>
    </location>
</feature>
<gene>
    <name evidence="2" type="ORF">TVAG_263210</name>
</gene>
<proteinExistence type="predicted"/>
<evidence type="ECO:0000313" key="3">
    <source>
        <dbReference type="Proteomes" id="UP000001542"/>
    </source>
</evidence>
<protein>
    <submittedName>
        <fullName evidence="2">Proline-rich protein, putative</fullName>
    </submittedName>
</protein>
<dbReference type="InParanoid" id="A2FA68"/>